<proteinExistence type="predicted"/>
<dbReference type="InParanoid" id="A0A2P6MW03"/>
<gene>
    <name evidence="2" type="ORF">PROFUN_08820</name>
</gene>
<keyword evidence="1" id="KW-0732">Signal</keyword>
<evidence type="ECO:0000313" key="2">
    <source>
        <dbReference type="EMBL" id="PRP75826.1"/>
    </source>
</evidence>
<accession>A0A2P6MW03</accession>
<sequence length="168" mass="19464">MLGSKHPNIISSFGLHFWLLRWSTPASFVYCDTCSHPAVNPAACHDLCLCISMNSNRSRRTSWLCPMFVKSLLSKVTAKSPPTDDEFALEILGHLLFVQHLNKYLHITVKLKEEPMAKVQRAHPSSFTDARWFRRRIKMKEISWKWVQPPLPMVRSSESQIQYYTTIS</sequence>
<protein>
    <submittedName>
        <fullName evidence="2">Uncharacterized protein</fullName>
    </submittedName>
</protein>
<dbReference type="EMBL" id="MDYQ01000362">
    <property type="protein sequence ID" value="PRP75826.1"/>
    <property type="molecule type" value="Genomic_DNA"/>
</dbReference>
<feature type="signal peptide" evidence="1">
    <location>
        <begin position="1"/>
        <end position="31"/>
    </location>
</feature>
<evidence type="ECO:0000313" key="3">
    <source>
        <dbReference type="Proteomes" id="UP000241769"/>
    </source>
</evidence>
<feature type="chain" id="PRO_5015173508" evidence="1">
    <location>
        <begin position="32"/>
        <end position="168"/>
    </location>
</feature>
<evidence type="ECO:0000256" key="1">
    <source>
        <dbReference type="SAM" id="SignalP"/>
    </source>
</evidence>
<dbReference type="Proteomes" id="UP000241769">
    <property type="component" value="Unassembled WGS sequence"/>
</dbReference>
<reference evidence="2 3" key="1">
    <citation type="journal article" date="2018" name="Genome Biol. Evol.">
        <title>Multiple Roots of Fruiting Body Formation in Amoebozoa.</title>
        <authorList>
            <person name="Hillmann F."/>
            <person name="Forbes G."/>
            <person name="Novohradska S."/>
            <person name="Ferling I."/>
            <person name="Riege K."/>
            <person name="Groth M."/>
            <person name="Westermann M."/>
            <person name="Marz M."/>
            <person name="Spaller T."/>
            <person name="Winckler T."/>
            <person name="Schaap P."/>
            <person name="Glockner G."/>
        </authorList>
    </citation>
    <scope>NUCLEOTIDE SEQUENCE [LARGE SCALE GENOMIC DNA]</scope>
    <source>
        <strain evidence="2 3">Jena</strain>
    </source>
</reference>
<dbReference type="AlphaFoldDB" id="A0A2P6MW03"/>
<keyword evidence="3" id="KW-1185">Reference proteome</keyword>
<name>A0A2P6MW03_9EUKA</name>
<organism evidence="2 3">
    <name type="scientific">Planoprotostelium fungivorum</name>
    <dbReference type="NCBI Taxonomy" id="1890364"/>
    <lineage>
        <taxon>Eukaryota</taxon>
        <taxon>Amoebozoa</taxon>
        <taxon>Evosea</taxon>
        <taxon>Variosea</taxon>
        <taxon>Cavosteliida</taxon>
        <taxon>Cavosteliaceae</taxon>
        <taxon>Planoprotostelium</taxon>
    </lineage>
</organism>
<comment type="caution">
    <text evidence="2">The sequence shown here is derived from an EMBL/GenBank/DDBJ whole genome shotgun (WGS) entry which is preliminary data.</text>
</comment>